<name>A0ABN3LWT8_9ACTN</name>
<reference evidence="3 4" key="1">
    <citation type="journal article" date="2019" name="Int. J. Syst. Evol. Microbiol.">
        <title>The Global Catalogue of Microorganisms (GCM) 10K type strain sequencing project: providing services to taxonomists for standard genome sequencing and annotation.</title>
        <authorList>
            <consortium name="The Broad Institute Genomics Platform"/>
            <consortium name="The Broad Institute Genome Sequencing Center for Infectious Disease"/>
            <person name="Wu L."/>
            <person name="Ma J."/>
        </authorList>
    </citation>
    <scope>NUCLEOTIDE SEQUENCE [LARGE SCALE GENOMIC DNA]</scope>
    <source>
        <strain evidence="3 4">JCM 5062</strain>
    </source>
</reference>
<dbReference type="InterPro" id="IPR014710">
    <property type="entry name" value="RmlC-like_jellyroll"/>
</dbReference>
<dbReference type="Gene3D" id="2.60.120.10">
    <property type="entry name" value="Jelly Rolls"/>
    <property type="match status" value="1"/>
</dbReference>
<feature type="domain" description="Cupin type-2" evidence="2">
    <location>
        <begin position="48"/>
        <end position="110"/>
    </location>
</feature>
<evidence type="ECO:0000313" key="3">
    <source>
        <dbReference type="EMBL" id="GAA2490553.1"/>
    </source>
</evidence>
<evidence type="ECO:0000256" key="1">
    <source>
        <dbReference type="SAM" id="MobiDB-lite"/>
    </source>
</evidence>
<comment type="caution">
    <text evidence="3">The sequence shown here is derived from an EMBL/GenBank/DDBJ whole genome shotgun (WGS) entry which is preliminary data.</text>
</comment>
<dbReference type="InterPro" id="IPR011051">
    <property type="entry name" value="RmlC_Cupin_sf"/>
</dbReference>
<dbReference type="InterPro" id="IPR013096">
    <property type="entry name" value="Cupin_2"/>
</dbReference>
<feature type="region of interest" description="Disordered" evidence="1">
    <location>
        <begin position="1"/>
        <end position="23"/>
    </location>
</feature>
<sequence>MSPMRVTRLQQAPPYRPPSHHGVGAVRLQGHEAGPTARFWTGLSYYLPGGAADAAPTVEETVYVVLDGEAVVTADGHEETLRPYDSVHLTKGQVRSVENRSKRPATLLVTIALPHGED</sequence>
<dbReference type="Proteomes" id="UP001499942">
    <property type="component" value="Unassembled WGS sequence"/>
</dbReference>
<dbReference type="EMBL" id="BAAASR010000013">
    <property type="protein sequence ID" value="GAA2490553.1"/>
    <property type="molecule type" value="Genomic_DNA"/>
</dbReference>
<evidence type="ECO:0000313" key="4">
    <source>
        <dbReference type="Proteomes" id="UP001499942"/>
    </source>
</evidence>
<organism evidence="3 4">
    <name type="scientific">Streptomyces gobitricini</name>
    <dbReference type="NCBI Taxonomy" id="68211"/>
    <lineage>
        <taxon>Bacteria</taxon>
        <taxon>Bacillati</taxon>
        <taxon>Actinomycetota</taxon>
        <taxon>Actinomycetes</taxon>
        <taxon>Kitasatosporales</taxon>
        <taxon>Streptomycetaceae</taxon>
        <taxon>Streptomyces</taxon>
    </lineage>
</organism>
<gene>
    <name evidence="3" type="ORF">GCM10010393_22990</name>
</gene>
<dbReference type="Pfam" id="PF07883">
    <property type="entry name" value="Cupin_2"/>
    <property type="match status" value="1"/>
</dbReference>
<keyword evidence="4" id="KW-1185">Reference proteome</keyword>
<accession>A0ABN3LWT8</accession>
<proteinExistence type="predicted"/>
<protein>
    <submittedName>
        <fullName evidence="3">Cupin domain-containing protein</fullName>
    </submittedName>
</protein>
<dbReference type="CDD" id="cd20299">
    <property type="entry name" value="cupin_YP766765-like"/>
    <property type="match status" value="1"/>
</dbReference>
<evidence type="ECO:0000259" key="2">
    <source>
        <dbReference type="Pfam" id="PF07883"/>
    </source>
</evidence>
<dbReference type="SUPFAM" id="SSF51182">
    <property type="entry name" value="RmlC-like cupins"/>
    <property type="match status" value="1"/>
</dbReference>